<evidence type="ECO:0000313" key="2">
    <source>
        <dbReference type="EMBL" id="QJA84015.1"/>
    </source>
</evidence>
<dbReference type="EMBL" id="MT141523">
    <property type="protein sequence ID" value="QJA64657.1"/>
    <property type="molecule type" value="Genomic_DNA"/>
</dbReference>
<name>A0A6M3KRG1_9ZZZZ</name>
<dbReference type="AlphaFoldDB" id="A0A6M3KRG1"/>
<proteinExistence type="predicted"/>
<dbReference type="EMBL" id="MT142522">
    <property type="protein sequence ID" value="QJA84015.1"/>
    <property type="molecule type" value="Genomic_DNA"/>
</dbReference>
<protein>
    <submittedName>
        <fullName evidence="2">Uncharacterized protein</fullName>
    </submittedName>
</protein>
<accession>A0A6M3KRG1</accession>
<reference evidence="2" key="1">
    <citation type="submission" date="2020-03" db="EMBL/GenBank/DDBJ databases">
        <title>The deep terrestrial virosphere.</title>
        <authorList>
            <person name="Holmfeldt K."/>
            <person name="Nilsson E."/>
            <person name="Simone D."/>
            <person name="Lopez-Fernandez M."/>
            <person name="Wu X."/>
            <person name="de Brujin I."/>
            <person name="Lundin D."/>
            <person name="Andersson A."/>
            <person name="Bertilsson S."/>
            <person name="Dopson M."/>
        </authorList>
    </citation>
    <scope>NUCLEOTIDE SEQUENCE</scope>
    <source>
        <strain evidence="2">MM415A00233</strain>
        <strain evidence="1">MM415B00478</strain>
    </source>
</reference>
<gene>
    <name evidence="2" type="ORF">MM415A00233_0017</name>
    <name evidence="1" type="ORF">MM415B00478_0054</name>
</gene>
<organism evidence="2">
    <name type="scientific">viral metagenome</name>
    <dbReference type="NCBI Taxonomy" id="1070528"/>
    <lineage>
        <taxon>unclassified sequences</taxon>
        <taxon>metagenomes</taxon>
        <taxon>organismal metagenomes</taxon>
    </lineage>
</organism>
<evidence type="ECO:0000313" key="1">
    <source>
        <dbReference type="EMBL" id="QJA64657.1"/>
    </source>
</evidence>
<sequence>MALSETIMLTSPIKLGSTNLAIIFGTGAPDGDSAPQSDALKGSLYVRTDATDDQSPLYLKVDESSADDDWVQVFIDKSEGTLTLENTLTMDADQKIQFRDTGIYLQSNADGYLKVAADTAMRFGDGTNYVQIGVDGELDFGGRGFYDQGSRFDLFDDFIYQTLTEADTPWILNSGSDDLAVDPACAAAEGGVIVLTTGDDDGTTAVDGSQIVCAIPVQADSGGLVFEARLHINTAITNVAVNVGLTDVTTLEEPFSIGASDTITSTATDAACFVYDTGADTDEWFMCAVDSDADDTGNATTGTAPVADAYQVFRIEIDADGNTIRYYIDGTLEGTLTNAGVTETANLYATVIACGDNTASKTVDVDYLYVGHTR</sequence>